<feature type="compositionally biased region" description="Basic and acidic residues" evidence="1">
    <location>
        <begin position="282"/>
        <end position="291"/>
    </location>
</feature>
<feature type="compositionally biased region" description="Basic and acidic residues" evidence="1">
    <location>
        <begin position="1"/>
        <end position="10"/>
    </location>
</feature>
<reference evidence="2" key="1">
    <citation type="submission" date="2023-07" db="EMBL/GenBank/DDBJ databases">
        <title>Chromosome-level genome assembly of Artemia franciscana.</title>
        <authorList>
            <person name="Jo E."/>
        </authorList>
    </citation>
    <scope>NUCLEOTIDE SEQUENCE</scope>
    <source>
        <tissue evidence="2">Whole body</tissue>
    </source>
</reference>
<organism evidence="2 3">
    <name type="scientific">Artemia franciscana</name>
    <name type="common">Brine shrimp</name>
    <name type="synonym">Artemia sanfranciscana</name>
    <dbReference type="NCBI Taxonomy" id="6661"/>
    <lineage>
        <taxon>Eukaryota</taxon>
        <taxon>Metazoa</taxon>
        <taxon>Ecdysozoa</taxon>
        <taxon>Arthropoda</taxon>
        <taxon>Crustacea</taxon>
        <taxon>Branchiopoda</taxon>
        <taxon>Anostraca</taxon>
        <taxon>Artemiidae</taxon>
        <taxon>Artemia</taxon>
    </lineage>
</organism>
<feature type="region of interest" description="Disordered" evidence="1">
    <location>
        <begin position="475"/>
        <end position="506"/>
    </location>
</feature>
<feature type="compositionally biased region" description="Polar residues" evidence="1">
    <location>
        <begin position="65"/>
        <end position="83"/>
    </location>
</feature>
<accession>A0AA88H9T0</accession>
<gene>
    <name evidence="2" type="ORF">QYM36_015277</name>
</gene>
<name>A0AA88H9T0_ARTSF</name>
<sequence>MDEKSSKGQEETANLPPSNVTSDEESKRSGSTVKKFDKENYANSNSLLAPLEEETIQKYTKQDENSTNQEMIHSENSLDSAITTDEVKNNVENLQDDNSEKETTIKDKTGQNEVKTDEAGNVCFIDSVENKPVNDVDNTHDKVKNMVAVCQDDSDAEKAIEKSRPSADAIEYTENQQNIIGSVETICQNVMPTSQSVDKAISNTENMENICQGGSSSRQSIEKDIANAENKQNKIQSMEPVCQEGNTNRESIEKATEYAENNQSEVENMEIVCQGDIFSSEPNKEGTDNAKNKQTVVESMETSSHGSASGCKPVEKPTDSAENKQPEMRNMKTICQGGGPARESIEEAIGGAENKQIKVENRGTFGQGGSSASEPIEKATDDAKNKLNEVEDVKTVCRNRNESHEKAFDGIDNLQSKVEEIDSSNTKNGKTFKLFKENNIDSSVELGKDIVCQDSEIDTEKQQIEVKPAAEVCNAPADSKNVPNELKAEEGKEQLAVKPDSDETENVVLPSNEKSAASHFSPFLATMLGNSCDCRTDDDGSVQFSDSELSLRSEKSFERKSPRSDGKGIENNMPSFAKEELSLSQGIGENESAILMTDHEPVLTDRDDNPDKSIATIGKTEENVPSADERLSLHHVQSFMIDETTIIDPTTSNNDNKSEANSGKTSESLNFHSAFGKQNKLKTDGVTSGVMNVNEDLSMTMDETTNDDTVHLF</sequence>
<feature type="region of interest" description="Disordered" evidence="1">
    <location>
        <begin position="646"/>
        <end position="667"/>
    </location>
</feature>
<evidence type="ECO:0000313" key="3">
    <source>
        <dbReference type="Proteomes" id="UP001187531"/>
    </source>
</evidence>
<proteinExistence type="predicted"/>
<dbReference type="EMBL" id="JAVRJZ010000019">
    <property type="protein sequence ID" value="KAK2707513.1"/>
    <property type="molecule type" value="Genomic_DNA"/>
</dbReference>
<feature type="region of interest" description="Disordered" evidence="1">
    <location>
        <begin position="278"/>
        <end position="328"/>
    </location>
</feature>
<evidence type="ECO:0000313" key="2">
    <source>
        <dbReference type="EMBL" id="KAK2707513.1"/>
    </source>
</evidence>
<feature type="region of interest" description="Disordered" evidence="1">
    <location>
        <begin position="542"/>
        <end position="573"/>
    </location>
</feature>
<feature type="compositionally biased region" description="Polar residues" evidence="1">
    <location>
        <begin position="647"/>
        <end position="667"/>
    </location>
</feature>
<feature type="compositionally biased region" description="Basic and acidic residues" evidence="1">
    <location>
        <begin position="24"/>
        <end position="40"/>
    </location>
</feature>
<comment type="caution">
    <text evidence="2">The sequence shown here is derived from an EMBL/GenBank/DDBJ whole genome shotgun (WGS) entry which is preliminary data.</text>
</comment>
<feature type="compositionally biased region" description="Polar residues" evidence="1">
    <location>
        <begin position="11"/>
        <end position="21"/>
    </location>
</feature>
<keyword evidence="3" id="KW-1185">Reference proteome</keyword>
<protein>
    <submittedName>
        <fullName evidence="2">Uncharacterized protein</fullName>
    </submittedName>
</protein>
<feature type="compositionally biased region" description="Polar residues" evidence="1">
    <location>
        <begin position="292"/>
        <end position="307"/>
    </location>
</feature>
<feature type="compositionally biased region" description="Basic and acidic residues" evidence="1">
    <location>
        <begin position="549"/>
        <end position="568"/>
    </location>
</feature>
<feature type="compositionally biased region" description="Basic and acidic residues" evidence="1">
    <location>
        <begin position="486"/>
        <end position="501"/>
    </location>
</feature>
<feature type="compositionally biased region" description="Basic and acidic residues" evidence="1">
    <location>
        <begin position="98"/>
        <end position="112"/>
    </location>
</feature>
<feature type="region of interest" description="Disordered" evidence="1">
    <location>
        <begin position="1"/>
        <end position="112"/>
    </location>
</feature>
<dbReference type="AlphaFoldDB" id="A0AA88H9T0"/>
<feature type="compositionally biased region" description="Basic and acidic residues" evidence="1">
    <location>
        <begin position="313"/>
        <end position="328"/>
    </location>
</feature>
<dbReference type="Proteomes" id="UP001187531">
    <property type="component" value="Unassembled WGS sequence"/>
</dbReference>
<evidence type="ECO:0000256" key="1">
    <source>
        <dbReference type="SAM" id="MobiDB-lite"/>
    </source>
</evidence>